<evidence type="ECO:0000313" key="2">
    <source>
        <dbReference type="Proteomes" id="UP000663791"/>
    </source>
</evidence>
<keyword evidence="2" id="KW-1185">Reference proteome</keyword>
<accession>A0A938Y7K6</accession>
<evidence type="ECO:0000313" key="1">
    <source>
        <dbReference type="EMBL" id="MBM9459653.1"/>
    </source>
</evidence>
<dbReference type="Proteomes" id="UP000663791">
    <property type="component" value="Unassembled WGS sequence"/>
</dbReference>
<name>A0A938Y7K6_9ACTN</name>
<gene>
    <name evidence="1" type="ORF">JK386_07040</name>
</gene>
<protein>
    <submittedName>
        <fullName evidence="1">Uncharacterized protein</fullName>
    </submittedName>
</protein>
<sequence>MHDASAWESTGEYSLKREINASTAYSYTYATIEVNTYSGEYSTEHGGATGELSRDLLVAQALAAIEKWPPLIEDLFTKWQNLPSRYTSAALLDWAARELNIDPENLTGTGDAAGDVNSRLAGDLERLKSRAGDLNGRYAEAFSDYYVNDLPATVGGQDMLISALAVASRAQGEVWGRASDDVANFEHDALQAMKSSGPDGGPDGSLVLGLTVVAAIGTALAAVPTLGGSVALFGAISGAAAIGAGVEAAKTADTSFEDLPLGADHPDTVLANMEAWLDALDKQIEVQEVGIRDLLTSAKVFADSGSCELTAPELTSAPTGEVLSARQGLIVDKRMIAQITELWLPSVAADLRKAESYLTVTADDGFRREGGVGLAPNGAWSQFDALQTRTSALLTGLSGDLEAAADKLEEAAALIGMTDEAISGDYRRIENEVERRNLNDTDDVRALL</sequence>
<dbReference type="RefSeq" id="WP_205290961.1">
    <property type="nucleotide sequence ID" value="NZ_CP074406.1"/>
</dbReference>
<dbReference type="EMBL" id="JAERTX010000005">
    <property type="protein sequence ID" value="MBM9459653.1"/>
    <property type="molecule type" value="Genomic_DNA"/>
</dbReference>
<comment type="caution">
    <text evidence="1">The sequence shown here is derived from an EMBL/GenBank/DDBJ whole genome shotgun (WGS) entry which is preliminary data.</text>
</comment>
<organism evidence="1 2">
    <name type="scientific">Nocardioides faecalis</name>
    <dbReference type="NCBI Taxonomy" id="2803858"/>
    <lineage>
        <taxon>Bacteria</taxon>
        <taxon>Bacillati</taxon>
        <taxon>Actinomycetota</taxon>
        <taxon>Actinomycetes</taxon>
        <taxon>Propionibacteriales</taxon>
        <taxon>Nocardioidaceae</taxon>
        <taxon>Nocardioides</taxon>
    </lineage>
</organism>
<reference evidence="1" key="1">
    <citation type="submission" date="2021-01" db="EMBL/GenBank/DDBJ databases">
        <title>Novel species in genus Nocardioides.</title>
        <authorList>
            <person name="Zhang G."/>
        </authorList>
    </citation>
    <scope>NUCLEOTIDE SEQUENCE</scope>
    <source>
        <strain evidence="1">Zg-536</strain>
    </source>
</reference>
<proteinExistence type="predicted"/>
<dbReference type="AlphaFoldDB" id="A0A938Y7K6"/>